<keyword evidence="3" id="KW-1185">Reference proteome</keyword>
<reference evidence="3" key="1">
    <citation type="journal article" date="2019" name="Int. J. Syst. Evol. Microbiol.">
        <title>The Global Catalogue of Microorganisms (GCM) 10K type strain sequencing project: providing services to taxonomists for standard genome sequencing and annotation.</title>
        <authorList>
            <consortium name="The Broad Institute Genomics Platform"/>
            <consortium name="The Broad Institute Genome Sequencing Center for Infectious Disease"/>
            <person name="Wu L."/>
            <person name="Ma J."/>
        </authorList>
    </citation>
    <scope>NUCLEOTIDE SEQUENCE [LARGE SCALE GENOMIC DNA]</scope>
    <source>
        <strain evidence="3">JCM 31921</strain>
    </source>
</reference>
<comment type="caution">
    <text evidence="2">The sequence shown here is derived from an EMBL/GenBank/DDBJ whole genome shotgun (WGS) entry which is preliminary data.</text>
</comment>
<sequence length="163" mass="16735">MKRIIIIAGVAAIIGSCGNHEQEAQQMAQQRSLDSLKSAVAAQQAAMERQRALDSMTRVLEEREQQVAAAKASRHSTSVKNVYYTPSGTASSTSGNAAQQQRKGWSSTATGAVIGAGVGAVSGALIDDRKGRGAIIGGLAGAGVGAGTGAIIDNNKKKKESQR</sequence>
<gene>
    <name evidence="2" type="ORF">GCM10023092_16640</name>
</gene>
<feature type="domain" description="YMGG-like Gly-zipper" evidence="1">
    <location>
        <begin position="107"/>
        <end position="150"/>
    </location>
</feature>
<dbReference type="PROSITE" id="PS51257">
    <property type="entry name" value="PROKAR_LIPOPROTEIN"/>
    <property type="match status" value="1"/>
</dbReference>
<dbReference type="EMBL" id="BAABEZ010000022">
    <property type="protein sequence ID" value="GAA4454513.1"/>
    <property type="molecule type" value="Genomic_DNA"/>
</dbReference>
<dbReference type="Proteomes" id="UP001501410">
    <property type="component" value="Unassembled WGS sequence"/>
</dbReference>
<dbReference type="RefSeq" id="WP_344825300.1">
    <property type="nucleotide sequence ID" value="NZ_BAABEZ010000022.1"/>
</dbReference>
<accession>A0ABP8MQS8</accession>
<evidence type="ECO:0000259" key="1">
    <source>
        <dbReference type="Pfam" id="PF13441"/>
    </source>
</evidence>
<organism evidence="2 3">
    <name type="scientific">Rurimicrobium arvi</name>
    <dbReference type="NCBI Taxonomy" id="2049916"/>
    <lineage>
        <taxon>Bacteria</taxon>
        <taxon>Pseudomonadati</taxon>
        <taxon>Bacteroidota</taxon>
        <taxon>Chitinophagia</taxon>
        <taxon>Chitinophagales</taxon>
        <taxon>Chitinophagaceae</taxon>
        <taxon>Rurimicrobium</taxon>
    </lineage>
</organism>
<name>A0ABP8MQS8_9BACT</name>
<evidence type="ECO:0000313" key="3">
    <source>
        <dbReference type="Proteomes" id="UP001501410"/>
    </source>
</evidence>
<dbReference type="Pfam" id="PF13441">
    <property type="entry name" value="Gly-zipper_YMGG"/>
    <property type="match status" value="1"/>
</dbReference>
<proteinExistence type="predicted"/>
<dbReference type="InterPro" id="IPR027367">
    <property type="entry name" value="Gly-zipper_YMGG"/>
</dbReference>
<evidence type="ECO:0000313" key="2">
    <source>
        <dbReference type="EMBL" id="GAA4454513.1"/>
    </source>
</evidence>
<protein>
    <recommendedName>
        <fullName evidence="1">YMGG-like Gly-zipper domain-containing protein</fullName>
    </recommendedName>
</protein>